<protein>
    <recommendedName>
        <fullName evidence="8">Palmitoyltransferase</fullName>
        <ecNumber evidence="8">2.3.1.225</ecNumber>
    </recommendedName>
</protein>
<dbReference type="GO" id="GO:0005794">
    <property type="term" value="C:Golgi apparatus"/>
    <property type="evidence" value="ECO:0007669"/>
    <property type="project" value="TreeGrafter"/>
</dbReference>
<dbReference type="EMBL" id="JAFJZO010000023">
    <property type="protein sequence ID" value="KAG5504472.1"/>
    <property type="molecule type" value="Genomic_DNA"/>
</dbReference>
<dbReference type="Proteomes" id="UP000674318">
    <property type="component" value="Unassembled WGS sequence"/>
</dbReference>
<dbReference type="GO" id="GO:0005783">
    <property type="term" value="C:endoplasmic reticulum"/>
    <property type="evidence" value="ECO:0007669"/>
    <property type="project" value="TreeGrafter"/>
</dbReference>
<dbReference type="PANTHER" id="PTHR22883:SF23">
    <property type="entry name" value="PALMITOYLTRANSFERASE ZDHHC6"/>
    <property type="match status" value="1"/>
</dbReference>
<dbReference type="GO" id="GO:0016020">
    <property type="term" value="C:membrane"/>
    <property type="evidence" value="ECO:0007669"/>
    <property type="project" value="UniProtKB-SubCell"/>
</dbReference>
<sequence>MEVHDRSSHAHNTDNFKVDMSDCRCLNVLAHPEPPKGCSEKCMMCCGYCTPAVIAILIVALTLTSDAYSLLLISRNRYDAWRIVVCTIVLILTTAFGALVLWSYYAIVFGSPGFVPRDPWVYPPLYADQASHPRCGGGLHSAQVSPSCSPHQLLPPRHPDLQQPNQEAARLPQTNSPSSLAREFLLAPEVSQSHTANSVFVSAALEHVGSATPLPMSQPMSSSAATGLVEGDVRDSTGQLKLINNCHTHPAQSRDGIIVFAGDAPMRSSNAPRSPPLQDGRHIRPSDDIPLPLAPHPEQSQRQRAVPPVGANRHVVTELDPKGCMRFCHVCQLYKPDYAHHCRVCRRCVYNFDHHCPFVNNCVGRNNYKLFLIFLLYSGCGASLGGGLMLLTFFAVDRDDFLGKVRWISVPVIDAILGFSLLLFYCQHRVLLCKGQSTLETLTAAGGDDAFGDFCCRIQKPQLPQDRAENARRQKEKVARHNYTLLGDESPWWRRYLPLPLRTDDTADDAFSWTI</sequence>
<keyword evidence="3 8" id="KW-0812">Transmembrane</keyword>
<keyword evidence="4 8" id="KW-1133">Transmembrane helix</keyword>
<evidence type="ECO:0000256" key="9">
    <source>
        <dbReference type="SAM" id="MobiDB-lite"/>
    </source>
</evidence>
<feature type="region of interest" description="Disordered" evidence="9">
    <location>
        <begin position="137"/>
        <end position="174"/>
    </location>
</feature>
<feature type="transmembrane region" description="Helical" evidence="8">
    <location>
        <begin position="52"/>
        <end position="73"/>
    </location>
</feature>
<feature type="compositionally biased region" description="Polar residues" evidence="9">
    <location>
        <begin position="162"/>
        <end position="174"/>
    </location>
</feature>
<evidence type="ECO:0000256" key="2">
    <source>
        <dbReference type="ARBA" id="ARBA00022679"/>
    </source>
</evidence>
<comment type="catalytic activity">
    <reaction evidence="8">
        <text>L-cysteinyl-[protein] + hexadecanoyl-CoA = S-hexadecanoyl-L-cysteinyl-[protein] + CoA</text>
        <dbReference type="Rhea" id="RHEA:36683"/>
        <dbReference type="Rhea" id="RHEA-COMP:10131"/>
        <dbReference type="Rhea" id="RHEA-COMP:11032"/>
        <dbReference type="ChEBI" id="CHEBI:29950"/>
        <dbReference type="ChEBI" id="CHEBI:57287"/>
        <dbReference type="ChEBI" id="CHEBI:57379"/>
        <dbReference type="ChEBI" id="CHEBI:74151"/>
        <dbReference type="EC" id="2.3.1.225"/>
    </reaction>
</comment>
<evidence type="ECO:0000256" key="7">
    <source>
        <dbReference type="ARBA" id="ARBA00038298"/>
    </source>
</evidence>
<dbReference type="EC" id="2.3.1.225" evidence="8"/>
<comment type="domain">
    <text evidence="8">The DHHC domain is required for palmitoyltransferase activity.</text>
</comment>
<keyword evidence="12" id="KW-1185">Reference proteome</keyword>
<gene>
    <name evidence="11" type="ORF">JKF63_04924</name>
</gene>
<dbReference type="PANTHER" id="PTHR22883">
    <property type="entry name" value="ZINC FINGER DHHC DOMAIN CONTAINING PROTEIN"/>
    <property type="match status" value="1"/>
</dbReference>
<feature type="transmembrane region" description="Helical" evidence="8">
    <location>
        <begin position="407"/>
        <end position="425"/>
    </location>
</feature>
<dbReference type="GeneID" id="94290972"/>
<keyword evidence="5 8" id="KW-0472">Membrane</keyword>
<name>A0A836LBV4_9TRYP</name>
<dbReference type="InterPro" id="IPR039859">
    <property type="entry name" value="PFA4/ZDH16/20/ERF2-like"/>
</dbReference>
<dbReference type="PROSITE" id="PS50216">
    <property type="entry name" value="DHHC"/>
    <property type="match status" value="1"/>
</dbReference>
<evidence type="ECO:0000256" key="8">
    <source>
        <dbReference type="RuleBase" id="RU079119"/>
    </source>
</evidence>
<evidence type="ECO:0000256" key="6">
    <source>
        <dbReference type="ARBA" id="ARBA00023315"/>
    </source>
</evidence>
<evidence type="ECO:0000313" key="12">
    <source>
        <dbReference type="Proteomes" id="UP000674318"/>
    </source>
</evidence>
<dbReference type="KEGG" id="phet:94290972"/>
<dbReference type="OrthoDB" id="331948at2759"/>
<dbReference type="GO" id="GO:0006612">
    <property type="term" value="P:protein targeting to membrane"/>
    <property type="evidence" value="ECO:0007669"/>
    <property type="project" value="TreeGrafter"/>
</dbReference>
<comment type="caution">
    <text evidence="11">The sequence shown here is derived from an EMBL/GenBank/DDBJ whole genome shotgun (WGS) entry which is preliminary data.</text>
</comment>
<feature type="transmembrane region" description="Helical" evidence="8">
    <location>
        <begin position="370"/>
        <end position="395"/>
    </location>
</feature>
<proteinExistence type="inferred from homology"/>
<evidence type="ECO:0000256" key="1">
    <source>
        <dbReference type="ARBA" id="ARBA00004141"/>
    </source>
</evidence>
<dbReference type="InterPro" id="IPR001594">
    <property type="entry name" value="Palmitoyltrfase_DHHC"/>
</dbReference>
<dbReference type="RefSeq" id="XP_067757095.1">
    <property type="nucleotide sequence ID" value="XM_067900895.1"/>
</dbReference>
<keyword evidence="6 8" id="KW-0012">Acyltransferase</keyword>
<dbReference type="GO" id="GO:0019706">
    <property type="term" value="F:protein-cysteine S-palmitoyltransferase activity"/>
    <property type="evidence" value="ECO:0007669"/>
    <property type="project" value="UniProtKB-EC"/>
</dbReference>
<organism evidence="11 12">
    <name type="scientific">Porcisia hertigi</name>
    <dbReference type="NCBI Taxonomy" id="2761500"/>
    <lineage>
        <taxon>Eukaryota</taxon>
        <taxon>Discoba</taxon>
        <taxon>Euglenozoa</taxon>
        <taxon>Kinetoplastea</taxon>
        <taxon>Metakinetoplastina</taxon>
        <taxon>Trypanosomatida</taxon>
        <taxon>Trypanosomatidae</taxon>
        <taxon>Leishmaniinae</taxon>
        <taxon>Porcisia</taxon>
    </lineage>
</organism>
<feature type="transmembrane region" description="Helical" evidence="8">
    <location>
        <begin position="80"/>
        <end position="105"/>
    </location>
</feature>
<evidence type="ECO:0000256" key="5">
    <source>
        <dbReference type="ARBA" id="ARBA00023136"/>
    </source>
</evidence>
<comment type="subcellular location">
    <subcellularLocation>
        <location evidence="1">Membrane</location>
        <topology evidence="1">Multi-pass membrane protein</topology>
    </subcellularLocation>
</comment>
<evidence type="ECO:0000256" key="3">
    <source>
        <dbReference type="ARBA" id="ARBA00022692"/>
    </source>
</evidence>
<evidence type="ECO:0000313" key="11">
    <source>
        <dbReference type="EMBL" id="KAG5504472.1"/>
    </source>
</evidence>
<dbReference type="AlphaFoldDB" id="A0A836LBV4"/>
<accession>A0A836LBV4</accession>
<feature type="region of interest" description="Disordered" evidence="9">
    <location>
        <begin position="264"/>
        <end position="309"/>
    </location>
</feature>
<evidence type="ECO:0000256" key="4">
    <source>
        <dbReference type="ARBA" id="ARBA00022989"/>
    </source>
</evidence>
<feature type="domain" description="Palmitoyltransferase DHHC" evidence="10">
    <location>
        <begin position="326"/>
        <end position="442"/>
    </location>
</feature>
<keyword evidence="2 8" id="KW-0808">Transferase</keyword>
<dbReference type="Pfam" id="PF01529">
    <property type="entry name" value="DHHC"/>
    <property type="match status" value="1"/>
</dbReference>
<comment type="similarity">
    <text evidence="7">Belongs to the DHHC palmitoyltransferase family. PFA5 subfamily.</text>
</comment>
<reference evidence="11 12" key="1">
    <citation type="submission" date="2021-02" db="EMBL/GenBank/DDBJ databases">
        <title>Porcisia hertigi Genome sequencing and assembly.</title>
        <authorList>
            <person name="Almutairi H."/>
            <person name="Gatherer D."/>
        </authorList>
    </citation>
    <scope>NUCLEOTIDE SEQUENCE [LARGE SCALE GENOMIC DNA]</scope>
    <source>
        <strain evidence="11 12">C119</strain>
    </source>
</reference>
<evidence type="ECO:0000259" key="10">
    <source>
        <dbReference type="Pfam" id="PF01529"/>
    </source>
</evidence>